<name>A0ABD3SDW1_9STRA</name>
<dbReference type="SMART" id="SM00292">
    <property type="entry name" value="BRCT"/>
    <property type="match status" value="1"/>
</dbReference>
<dbReference type="EMBL" id="JALLPB020000060">
    <property type="protein sequence ID" value="KAL3822596.1"/>
    <property type="molecule type" value="Genomic_DNA"/>
</dbReference>
<evidence type="ECO:0000313" key="4">
    <source>
        <dbReference type="Proteomes" id="UP001530377"/>
    </source>
</evidence>
<comment type="caution">
    <text evidence="3">The sequence shown here is derived from an EMBL/GenBank/DDBJ whole genome shotgun (WGS) entry which is preliminary data.</text>
</comment>
<dbReference type="AlphaFoldDB" id="A0ABD3SDW1"/>
<evidence type="ECO:0000259" key="2">
    <source>
        <dbReference type="PROSITE" id="PS50172"/>
    </source>
</evidence>
<reference evidence="3 4" key="1">
    <citation type="submission" date="2024-10" db="EMBL/GenBank/DDBJ databases">
        <title>Updated reference genomes for cyclostephanoid diatoms.</title>
        <authorList>
            <person name="Roberts W.R."/>
            <person name="Alverson A.J."/>
        </authorList>
    </citation>
    <scope>NUCLEOTIDE SEQUENCE [LARGE SCALE GENOMIC DNA]</scope>
    <source>
        <strain evidence="3 4">AJA228-03</strain>
    </source>
</reference>
<dbReference type="InterPro" id="IPR001357">
    <property type="entry name" value="BRCT_dom"/>
</dbReference>
<gene>
    <name evidence="3" type="ORF">ACHAXA_006381</name>
</gene>
<dbReference type="SUPFAM" id="SSF52113">
    <property type="entry name" value="BRCT domain"/>
    <property type="match status" value="1"/>
</dbReference>
<dbReference type="Gene3D" id="3.40.50.10190">
    <property type="entry name" value="BRCT domain"/>
    <property type="match status" value="1"/>
</dbReference>
<proteinExistence type="predicted"/>
<dbReference type="Pfam" id="PF00533">
    <property type="entry name" value="BRCT"/>
    <property type="match status" value="1"/>
</dbReference>
<evidence type="ECO:0000256" key="1">
    <source>
        <dbReference type="SAM" id="MobiDB-lite"/>
    </source>
</evidence>
<evidence type="ECO:0000313" key="3">
    <source>
        <dbReference type="EMBL" id="KAL3822596.1"/>
    </source>
</evidence>
<dbReference type="PROSITE" id="PS50172">
    <property type="entry name" value="BRCT"/>
    <property type="match status" value="1"/>
</dbReference>
<sequence length="274" mass="29837">MADEGDSCAGRNDMKSGDGPATAARSSPPPDDGASGTTSNARRGRNKRKRKRPFSTTRPKEGNEATATPRGDGSLFNGLIVALSALESKHDHPRDGVTIHDLVNDANVDDPYRNYKTLKQLLTTLGATVSPQVHKRVHCLISTECAVRNLTQRVRQAYRRNVDVVDASWVKDCREMGTRVDIGNYLCNDLVKCLLAEKDVRDGGSTEKIRASSSYDVGHVDDNAGWSIPVELDCCCVCHENGDDACPWCTGSQQCNLTLAMKEKAAKTCTKNPE</sequence>
<dbReference type="Proteomes" id="UP001530377">
    <property type="component" value="Unassembled WGS sequence"/>
</dbReference>
<feature type="compositionally biased region" description="Basic residues" evidence="1">
    <location>
        <begin position="42"/>
        <end position="53"/>
    </location>
</feature>
<dbReference type="InterPro" id="IPR036420">
    <property type="entry name" value="BRCT_dom_sf"/>
</dbReference>
<protein>
    <recommendedName>
        <fullName evidence="2">BRCT domain-containing protein</fullName>
    </recommendedName>
</protein>
<feature type="domain" description="BRCT" evidence="2">
    <location>
        <begin position="71"/>
        <end position="187"/>
    </location>
</feature>
<keyword evidence="4" id="KW-1185">Reference proteome</keyword>
<accession>A0ABD3SDW1</accession>
<feature type="region of interest" description="Disordered" evidence="1">
    <location>
        <begin position="1"/>
        <end position="73"/>
    </location>
</feature>
<organism evidence="3 4">
    <name type="scientific">Cyclostephanos tholiformis</name>
    <dbReference type="NCBI Taxonomy" id="382380"/>
    <lineage>
        <taxon>Eukaryota</taxon>
        <taxon>Sar</taxon>
        <taxon>Stramenopiles</taxon>
        <taxon>Ochrophyta</taxon>
        <taxon>Bacillariophyta</taxon>
        <taxon>Coscinodiscophyceae</taxon>
        <taxon>Thalassiosirophycidae</taxon>
        <taxon>Stephanodiscales</taxon>
        <taxon>Stephanodiscaceae</taxon>
        <taxon>Cyclostephanos</taxon>
    </lineage>
</organism>